<dbReference type="Proteomes" id="UP000039046">
    <property type="component" value="Unassembled WGS sequence"/>
</dbReference>
<evidence type="ECO:0000256" key="1">
    <source>
        <dbReference type="SAM" id="MobiDB-lite"/>
    </source>
</evidence>
<keyword evidence="2" id="KW-0812">Transmembrane</keyword>
<accession>A0A0A1SKG2</accession>
<gene>
    <name evidence="3" type="ORF">VHEMI00855</name>
</gene>
<feature type="transmembrane region" description="Helical" evidence="2">
    <location>
        <begin position="179"/>
        <end position="198"/>
    </location>
</feature>
<keyword evidence="4" id="KW-1185">Reference proteome</keyword>
<evidence type="ECO:0000256" key="2">
    <source>
        <dbReference type="SAM" id="Phobius"/>
    </source>
</evidence>
<keyword evidence="2" id="KW-0472">Membrane</keyword>
<feature type="transmembrane region" description="Helical" evidence="2">
    <location>
        <begin position="301"/>
        <end position="320"/>
    </location>
</feature>
<feature type="transmembrane region" description="Helical" evidence="2">
    <location>
        <begin position="269"/>
        <end position="289"/>
    </location>
</feature>
<reference evidence="3 4" key="1">
    <citation type="journal article" date="2015" name="Genome Announc.">
        <title>Draft Genome Sequence and Gene Annotation of the Entomopathogenic Fungus Verticillium hemipterigenum.</title>
        <authorList>
            <person name="Horn F."/>
            <person name="Habel A."/>
            <person name="Scharf D.H."/>
            <person name="Dworschak J."/>
            <person name="Brakhage A.A."/>
            <person name="Guthke R."/>
            <person name="Hertweck C."/>
            <person name="Linde J."/>
        </authorList>
    </citation>
    <scope>NUCLEOTIDE SEQUENCE [LARGE SCALE GENOMIC DNA]</scope>
</reference>
<protein>
    <submittedName>
        <fullName evidence="3">Uncharacterized protein</fullName>
    </submittedName>
</protein>
<evidence type="ECO:0000313" key="3">
    <source>
        <dbReference type="EMBL" id="CEJ80683.1"/>
    </source>
</evidence>
<feature type="transmembrane region" description="Helical" evidence="2">
    <location>
        <begin position="228"/>
        <end position="249"/>
    </location>
</feature>
<proteinExistence type="predicted"/>
<sequence length="335" mass="37226">MDRMSPPASPDMAPREMPEAGSATASSRPAETEESGRRRESSSSLALFLSPLFELYQGTLTTKSVYPAMRAFLLSDGYAAAWGKLVAAVLVNHVRRIAVPWLGQQPLFSSSLELMKMAKSSPYFVLEEMLRVPIGRVGVWAVTMMAYASIRQGLMSFFLSYEIMVVRRDAMKRILKEKMVSDVLMVVLLSMAVMHAEYVYGEAAWAAALLVSVVKVAVYGAPESLRMLWNLVTESVGSMSRLLLVSVLFQNNVSRGLSLLAPRGGRLPLAVYLFGAGVGYVTYNVVRYSNYYFIALEMREMLLTWLWLAVATATAVYWKYMGTTPELDEAISKLE</sequence>
<dbReference type="HOGENOM" id="CLU_829452_0_0_1"/>
<dbReference type="AlphaFoldDB" id="A0A0A1SKG2"/>
<evidence type="ECO:0000313" key="4">
    <source>
        <dbReference type="Proteomes" id="UP000039046"/>
    </source>
</evidence>
<feature type="transmembrane region" description="Helical" evidence="2">
    <location>
        <begin position="204"/>
        <end position="221"/>
    </location>
</feature>
<dbReference type="OrthoDB" id="5233297at2759"/>
<keyword evidence="2" id="KW-1133">Transmembrane helix</keyword>
<name>A0A0A1SKG2_9HYPO</name>
<feature type="compositionally biased region" description="Basic and acidic residues" evidence="1">
    <location>
        <begin position="30"/>
        <end position="39"/>
    </location>
</feature>
<feature type="transmembrane region" description="Helical" evidence="2">
    <location>
        <begin position="137"/>
        <end position="159"/>
    </location>
</feature>
<dbReference type="EMBL" id="CDHN01000001">
    <property type="protein sequence ID" value="CEJ80683.1"/>
    <property type="molecule type" value="Genomic_DNA"/>
</dbReference>
<organism evidence="3 4">
    <name type="scientific">[Torrubiella] hemipterigena</name>
    <dbReference type="NCBI Taxonomy" id="1531966"/>
    <lineage>
        <taxon>Eukaryota</taxon>
        <taxon>Fungi</taxon>
        <taxon>Dikarya</taxon>
        <taxon>Ascomycota</taxon>
        <taxon>Pezizomycotina</taxon>
        <taxon>Sordariomycetes</taxon>
        <taxon>Hypocreomycetidae</taxon>
        <taxon>Hypocreales</taxon>
        <taxon>Clavicipitaceae</taxon>
        <taxon>Clavicipitaceae incertae sedis</taxon>
        <taxon>'Torrubiella' clade</taxon>
    </lineage>
</organism>
<feature type="region of interest" description="Disordered" evidence="1">
    <location>
        <begin position="1"/>
        <end position="39"/>
    </location>
</feature>